<keyword evidence="2" id="KW-0732">Signal</keyword>
<dbReference type="PROSITE" id="PS50005">
    <property type="entry name" value="TPR"/>
    <property type="match status" value="2"/>
</dbReference>
<sequence>MKVLIIYSLICLLTFQSFAQDLNYGSHNVGFRILTFIDSTRVMTNEPLAQPENRYRTIKVHIWYPTSSSSNYKMTTEKYMASQKWEDENGALETLPSRSLIHGNKNAMRSWFGAFEESDWEQLRSLEWEASIGADYHSQKFPLLIGELRPTSTFITNEYLASHGFIVAYVRQHDYESQSHQYYPVMSKTYINMARDMEFVTMKLRKMEIADQQKLGTIGFSGSGFAQVHFAMLNVDVDAIADIESGYFMEGLYEGLTALSSYDPQQIRVPFLHIFSRKLTEEEIFLDSLFLMKYADIYRLILGKPQHHWDFASEGYLAAKHLNNRKDVAQDVIESFHIFNDYLKHFFDASLKGNLESQLRIQSAQVPVEFDPELVTMEYTPRQSNMPNLAELKALFDKHSPKEVVSMMEREAEKDTFNLLQQDIFSLREVGMFYQRRGDIDKALAIAKILLIVDPENQDARGILDNLGYMLLSFEMKDEALLVFLANVENYPEHHIPRYSLGDYYQQIGKKGEALEQFEKGIKLTETATGYPENLLNAHKNAFKNKIDQLKNR</sequence>
<feature type="repeat" description="TPR" evidence="1">
    <location>
        <begin position="495"/>
        <end position="528"/>
    </location>
</feature>
<dbReference type="InterPro" id="IPR019734">
    <property type="entry name" value="TPR_rpt"/>
</dbReference>
<dbReference type="Gene3D" id="3.40.50.1820">
    <property type="entry name" value="alpha/beta hydrolase"/>
    <property type="match status" value="1"/>
</dbReference>
<dbReference type="InterPro" id="IPR029058">
    <property type="entry name" value="AB_hydrolase_fold"/>
</dbReference>
<evidence type="ECO:0000256" key="1">
    <source>
        <dbReference type="PROSITE-ProRule" id="PRU00339"/>
    </source>
</evidence>
<dbReference type="OrthoDB" id="9814760at2"/>
<feature type="signal peptide" evidence="2">
    <location>
        <begin position="1"/>
        <end position="19"/>
    </location>
</feature>
<evidence type="ECO:0000313" key="4">
    <source>
        <dbReference type="Proteomes" id="UP000198393"/>
    </source>
</evidence>
<feature type="repeat" description="TPR" evidence="1">
    <location>
        <begin position="424"/>
        <end position="457"/>
    </location>
</feature>
<proteinExistence type="predicted"/>
<organism evidence="3 4">
    <name type="scientific">Ekhidna lutea</name>
    <dbReference type="NCBI Taxonomy" id="447679"/>
    <lineage>
        <taxon>Bacteria</taxon>
        <taxon>Pseudomonadati</taxon>
        <taxon>Bacteroidota</taxon>
        <taxon>Cytophagia</taxon>
        <taxon>Cytophagales</taxon>
        <taxon>Reichenbachiellaceae</taxon>
        <taxon>Ekhidna</taxon>
    </lineage>
</organism>
<evidence type="ECO:0000256" key="2">
    <source>
        <dbReference type="SAM" id="SignalP"/>
    </source>
</evidence>
<reference evidence="3 4" key="1">
    <citation type="submission" date="2017-06" db="EMBL/GenBank/DDBJ databases">
        <authorList>
            <person name="Kim H.J."/>
            <person name="Triplett B.A."/>
        </authorList>
    </citation>
    <scope>NUCLEOTIDE SEQUENCE [LARGE SCALE GENOMIC DNA]</scope>
    <source>
        <strain evidence="3 4">DSM 19307</strain>
    </source>
</reference>
<dbReference type="SUPFAM" id="SSF48452">
    <property type="entry name" value="TPR-like"/>
    <property type="match status" value="1"/>
</dbReference>
<dbReference type="Gene3D" id="1.25.40.10">
    <property type="entry name" value="Tetratricopeptide repeat domain"/>
    <property type="match status" value="1"/>
</dbReference>
<dbReference type="SUPFAM" id="SSF53474">
    <property type="entry name" value="alpha/beta-Hydrolases"/>
    <property type="match status" value="1"/>
</dbReference>
<dbReference type="InterPro" id="IPR011990">
    <property type="entry name" value="TPR-like_helical_dom_sf"/>
</dbReference>
<dbReference type="SMART" id="SM00028">
    <property type="entry name" value="TPR"/>
    <property type="match status" value="2"/>
</dbReference>
<dbReference type="AlphaFoldDB" id="A0A239JIV4"/>
<dbReference type="Proteomes" id="UP000198393">
    <property type="component" value="Unassembled WGS sequence"/>
</dbReference>
<keyword evidence="4" id="KW-1185">Reference proteome</keyword>
<feature type="chain" id="PRO_5012105095" evidence="2">
    <location>
        <begin position="20"/>
        <end position="553"/>
    </location>
</feature>
<dbReference type="EMBL" id="FZPD01000003">
    <property type="protein sequence ID" value="SNT05243.1"/>
    <property type="molecule type" value="Genomic_DNA"/>
</dbReference>
<accession>A0A239JIV4</accession>
<dbReference type="RefSeq" id="WP_144017392.1">
    <property type="nucleotide sequence ID" value="NZ_FZPD01000003.1"/>
</dbReference>
<evidence type="ECO:0000313" key="3">
    <source>
        <dbReference type="EMBL" id="SNT05243.1"/>
    </source>
</evidence>
<keyword evidence="1" id="KW-0802">TPR repeat</keyword>
<protein>
    <submittedName>
        <fullName evidence="3">Uncharacterized protein</fullName>
    </submittedName>
</protein>
<gene>
    <name evidence="3" type="ORF">SAMN05421640_2176</name>
</gene>
<name>A0A239JIV4_EKHLU</name>